<proteinExistence type="predicted"/>
<evidence type="ECO:0000313" key="1">
    <source>
        <dbReference type="EMBL" id="KAK3237400.1"/>
    </source>
</evidence>
<keyword evidence="2" id="KW-1185">Reference proteome</keyword>
<protein>
    <submittedName>
        <fullName evidence="1">Uncharacterized protein</fullName>
    </submittedName>
</protein>
<reference evidence="1 2" key="1">
    <citation type="journal article" date="2015" name="Genome Biol. Evol.">
        <title>Comparative Genomics of a Bacterivorous Green Alga Reveals Evolutionary Causalities and Consequences of Phago-Mixotrophic Mode of Nutrition.</title>
        <authorList>
            <person name="Burns J.A."/>
            <person name="Paasch A."/>
            <person name="Narechania A."/>
            <person name="Kim E."/>
        </authorList>
    </citation>
    <scope>NUCLEOTIDE SEQUENCE [LARGE SCALE GENOMIC DNA]</scope>
    <source>
        <strain evidence="1 2">PLY_AMNH</strain>
    </source>
</reference>
<accession>A0AAE0ESN1</accession>
<dbReference type="AlphaFoldDB" id="A0AAE0ESN1"/>
<dbReference type="EMBL" id="LGRX02034607">
    <property type="protein sequence ID" value="KAK3237400.1"/>
    <property type="molecule type" value="Genomic_DNA"/>
</dbReference>
<gene>
    <name evidence="1" type="ORF">CYMTET_52523</name>
</gene>
<name>A0AAE0ESN1_9CHLO</name>
<organism evidence="1 2">
    <name type="scientific">Cymbomonas tetramitiformis</name>
    <dbReference type="NCBI Taxonomy" id="36881"/>
    <lineage>
        <taxon>Eukaryota</taxon>
        <taxon>Viridiplantae</taxon>
        <taxon>Chlorophyta</taxon>
        <taxon>Pyramimonadophyceae</taxon>
        <taxon>Pyramimonadales</taxon>
        <taxon>Pyramimonadaceae</taxon>
        <taxon>Cymbomonas</taxon>
    </lineage>
</organism>
<dbReference type="Proteomes" id="UP001190700">
    <property type="component" value="Unassembled WGS sequence"/>
</dbReference>
<sequence length="82" mass="9435">MDDGGCDWDNLFFDYVVEGPQNYLISITTRQGRVFGFFINANTKTFRDDQELFSTMRDSFRTYQVAGEEYLETVGTTGVCAY</sequence>
<evidence type="ECO:0000313" key="2">
    <source>
        <dbReference type="Proteomes" id="UP001190700"/>
    </source>
</evidence>
<comment type="caution">
    <text evidence="1">The sequence shown here is derived from an EMBL/GenBank/DDBJ whole genome shotgun (WGS) entry which is preliminary data.</text>
</comment>